<dbReference type="InterPro" id="IPR050266">
    <property type="entry name" value="AB_hydrolase_sf"/>
</dbReference>
<dbReference type="eggNOG" id="KOG4178">
    <property type="taxonomic scope" value="Eukaryota"/>
</dbReference>
<gene>
    <name evidence="2" type="ORF">BAUCODRAFT_178752</name>
</gene>
<dbReference type="PRINTS" id="PR00412">
    <property type="entry name" value="EPOXHYDRLASE"/>
</dbReference>
<sequence length="285" mass="31215">MDQNPDESNVELNGINYYNLLEGPDSGDKSAPCVLLVHALMSNLHMWDATARTLNAAGYRTLRFDHVGHHNTPPAHGVEASYHMDELTRHAHQLVKERTGQSAVEAVVGCSIGGAIAWRYAMLFPDDVKSVISIAAPGIFSPEAAKPLWTERIKQFEEDQQTGGDTLCHLTVNRWVPGDRPEDDAMRAKALTHVKTCSLQGYKILADTIRNYDYRAEAAEIGKVRCLVVAGAEDTAGKPDVLEEVAGTIPGAEYVVMPRTGHLPPMQKPKEFGEIMLRFLGVSSA</sequence>
<dbReference type="InterPro" id="IPR029058">
    <property type="entry name" value="AB_hydrolase_fold"/>
</dbReference>
<dbReference type="GO" id="GO:0016020">
    <property type="term" value="C:membrane"/>
    <property type="evidence" value="ECO:0007669"/>
    <property type="project" value="TreeGrafter"/>
</dbReference>
<dbReference type="PANTHER" id="PTHR43798:SF33">
    <property type="entry name" value="HYDROLASE, PUTATIVE (AFU_ORTHOLOGUE AFUA_2G14860)-RELATED"/>
    <property type="match status" value="1"/>
</dbReference>
<dbReference type="PANTHER" id="PTHR43798">
    <property type="entry name" value="MONOACYLGLYCEROL LIPASE"/>
    <property type="match status" value="1"/>
</dbReference>
<dbReference type="AlphaFoldDB" id="M2NN48"/>
<dbReference type="EMBL" id="KB445550">
    <property type="protein sequence ID" value="EMD00646.1"/>
    <property type="molecule type" value="Genomic_DNA"/>
</dbReference>
<keyword evidence="3" id="KW-1185">Reference proteome</keyword>
<organism evidence="2 3">
    <name type="scientific">Baudoinia panamericana (strain UAMH 10762)</name>
    <name type="common">Angels' share fungus</name>
    <name type="synonym">Baudoinia compniacensis (strain UAMH 10762)</name>
    <dbReference type="NCBI Taxonomy" id="717646"/>
    <lineage>
        <taxon>Eukaryota</taxon>
        <taxon>Fungi</taxon>
        <taxon>Dikarya</taxon>
        <taxon>Ascomycota</taxon>
        <taxon>Pezizomycotina</taxon>
        <taxon>Dothideomycetes</taxon>
        <taxon>Dothideomycetidae</taxon>
        <taxon>Mycosphaerellales</taxon>
        <taxon>Teratosphaeriaceae</taxon>
        <taxon>Baudoinia</taxon>
    </lineage>
</organism>
<evidence type="ECO:0000313" key="3">
    <source>
        <dbReference type="Proteomes" id="UP000011761"/>
    </source>
</evidence>
<dbReference type="InterPro" id="IPR000073">
    <property type="entry name" value="AB_hydrolase_1"/>
</dbReference>
<dbReference type="OrthoDB" id="190201at2759"/>
<dbReference type="GeneID" id="19109483"/>
<dbReference type="STRING" id="717646.M2NN48"/>
<dbReference type="GO" id="GO:0003824">
    <property type="term" value="F:catalytic activity"/>
    <property type="evidence" value="ECO:0007669"/>
    <property type="project" value="InterPro"/>
</dbReference>
<reference evidence="2 3" key="1">
    <citation type="journal article" date="2012" name="PLoS Pathog.">
        <title>Diverse lifestyles and strategies of plant pathogenesis encoded in the genomes of eighteen Dothideomycetes fungi.</title>
        <authorList>
            <person name="Ohm R.A."/>
            <person name="Feau N."/>
            <person name="Henrissat B."/>
            <person name="Schoch C.L."/>
            <person name="Horwitz B.A."/>
            <person name="Barry K.W."/>
            <person name="Condon B.J."/>
            <person name="Copeland A.C."/>
            <person name="Dhillon B."/>
            <person name="Glaser F."/>
            <person name="Hesse C.N."/>
            <person name="Kosti I."/>
            <person name="LaButti K."/>
            <person name="Lindquist E.A."/>
            <person name="Lucas S."/>
            <person name="Salamov A.A."/>
            <person name="Bradshaw R.E."/>
            <person name="Ciuffetti L."/>
            <person name="Hamelin R.C."/>
            <person name="Kema G.H.J."/>
            <person name="Lawrence C."/>
            <person name="Scott J.A."/>
            <person name="Spatafora J.W."/>
            <person name="Turgeon B.G."/>
            <person name="de Wit P.J.G.M."/>
            <person name="Zhong S."/>
            <person name="Goodwin S.B."/>
            <person name="Grigoriev I.V."/>
        </authorList>
    </citation>
    <scope>NUCLEOTIDE SEQUENCE [LARGE SCALE GENOMIC DNA]</scope>
    <source>
        <strain evidence="2 3">UAMH 10762</strain>
    </source>
</reference>
<dbReference type="PRINTS" id="PR00111">
    <property type="entry name" value="ABHYDROLASE"/>
</dbReference>
<dbReference type="OMA" id="FEACCNA"/>
<name>M2NN48_BAUPA</name>
<dbReference type="SUPFAM" id="SSF53474">
    <property type="entry name" value="alpha/beta-Hydrolases"/>
    <property type="match status" value="1"/>
</dbReference>
<dbReference type="Gene3D" id="3.40.50.1820">
    <property type="entry name" value="alpha/beta hydrolase"/>
    <property type="match status" value="1"/>
</dbReference>
<dbReference type="KEGG" id="bcom:BAUCODRAFT_178752"/>
<evidence type="ECO:0000313" key="2">
    <source>
        <dbReference type="EMBL" id="EMD00646.1"/>
    </source>
</evidence>
<feature type="domain" description="AB hydrolase-1" evidence="1">
    <location>
        <begin position="32"/>
        <end position="269"/>
    </location>
</feature>
<dbReference type="RefSeq" id="XP_007671830.1">
    <property type="nucleotide sequence ID" value="XM_007673640.1"/>
</dbReference>
<dbReference type="HOGENOM" id="CLU_020336_50_3_1"/>
<evidence type="ECO:0000259" key="1">
    <source>
        <dbReference type="Pfam" id="PF00561"/>
    </source>
</evidence>
<dbReference type="Pfam" id="PF00561">
    <property type="entry name" value="Abhydrolase_1"/>
    <property type="match status" value="1"/>
</dbReference>
<accession>M2NN48</accession>
<protein>
    <recommendedName>
        <fullName evidence="1">AB hydrolase-1 domain-containing protein</fullName>
    </recommendedName>
</protein>
<dbReference type="Proteomes" id="UP000011761">
    <property type="component" value="Unassembled WGS sequence"/>
</dbReference>
<dbReference type="InterPro" id="IPR000639">
    <property type="entry name" value="Epox_hydrolase-like"/>
</dbReference>
<proteinExistence type="predicted"/>